<dbReference type="PANTHER" id="PTHR34980:SF2">
    <property type="entry name" value="INNER MEMBRANE PROTEIN YHAH-RELATED"/>
    <property type="match status" value="1"/>
</dbReference>
<keyword evidence="1" id="KW-1133">Transmembrane helix</keyword>
<proteinExistence type="predicted"/>
<keyword evidence="1" id="KW-0812">Transmembrane</keyword>
<feature type="transmembrane region" description="Helical" evidence="1">
    <location>
        <begin position="55"/>
        <end position="74"/>
    </location>
</feature>
<dbReference type="Proteomes" id="UP000252182">
    <property type="component" value="Chromosome"/>
</dbReference>
<evidence type="ECO:0000313" key="3">
    <source>
        <dbReference type="Proteomes" id="UP000252182"/>
    </source>
</evidence>
<keyword evidence="1" id="KW-0472">Membrane</keyword>
<dbReference type="AlphaFoldDB" id="A0A345DCN5"/>
<dbReference type="KEGG" id="hyf:DTO96_101864"/>
<name>A0A345DCN5_9BURK</name>
<dbReference type="InterPro" id="IPR008523">
    <property type="entry name" value="DUF805"/>
</dbReference>
<keyword evidence="3" id="KW-1185">Reference proteome</keyword>
<protein>
    <submittedName>
        <fullName evidence="2">Inner membrane protein YhaH</fullName>
    </submittedName>
</protein>
<dbReference type="Pfam" id="PF05656">
    <property type="entry name" value="DUF805"/>
    <property type="match status" value="1"/>
</dbReference>
<dbReference type="GO" id="GO:0005886">
    <property type="term" value="C:plasma membrane"/>
    <property type="evidence" value="ECO:0007669"/>
    <property type="project" value="TreeGrafter"/>
</dbReference>
<accession>A0A345DCN5</accession>
<evidence type="ECO:0000313" key="2">
    <source>
        <dbReference type="EMBL" id="AXF86123.1"/>
    </source>
</evidence>
<feature type="transmembrane region" description="Helical" evidence="1">
    <location>
        <begin position="86"/>
        <end position="105"/>
    </location>
</feature>
<dbReference type="EMBL" id="CP031124">
    <property type="protein sequence ID" value="AXF86123.1"/>
    <property type="molecule type" value="Genomic_DNA"/>
</dbReference>
<reference evidence="3" key="1">
    <citation type="submission" date="2018-07" db="EMBL/GenBank/DDBJ databases">
        <authorList>
            <person name="Kim H."/>
        </authorList>
    </citation>
    <scope>NUCLEOTIDE SEQUENCE [LARGE SCALE GENOMIC DNA]</scope>
    <source>
        <strain evidence="3">F02</strain>
    </source>
</reference>
<organism evidence="2 3">
    <name type="scientific">Ephemeroptericola cinctiostellae</name>
    <dbReference type="NCBI Taxonomy" id="2268024"/>
    <lineage>
        <taxon>Bacteria</taxon>
        <taxon>Pseudomonadati</taxon>
        <taxon>Pseudomonadota</taxon>
        <taxon>Betaproteobacteria</taxon>
        <taxon>Burkholderiales</taxon>
        <taxon>Burkholderiaceae</taxon>
        <taxon>Ephemeroptericola</taxon>
    </lineage>
</organism>
<dbReference type="RefSeq" id="WP_114563236.1">
    <property type="nucleotide sequence ID" value="NZ_CP031124.1"/>
</dbReference>
<feature type="transmembrane region" description="Helical" evidence="1">
    <location>
        <begin position="28"/>
        <end position="49"/>
    </location>
</feature>
<dbReference type="OrthoDB" id="9812349at2"/>
<evidence type="ECO:0000256" key="1">
    <source>
        <dbReference type="SAM" id="Phobius"/>
    </source>
</evidence>
<dbReference type="PANTHER" id="PTHR34980">
    <property type="entry name" value="INNER MEMBRANE PROTEIN-RELATED-RELATED"/>
    <property type="match status" value="1"/>
</dbReference>
<gene>
    <name evidence="2" type="primary">yhaH</name>
    <name evidence="2" type="ORF">DTO96_101864</name>
</gene>
<sequence length="123" mass="13433">MEAIKNLYLSVLKGKYAQFNGRASRTEYWTFTLVNAAISIVLILVERAFGGQGSGFLSSIFGLGVLIPGVAVLIRRLHDTDRSGWWALLAVLPLANLVLLAFMFFDGTQGANRFGENPKGNVI</sequence>